<proteinExistence type="predicted"/>
<dbReference type="EMBL" id="REGN01002995">
    <property type="protein sequence ID" value="RNA25004.1"/>
    <property type="molecule type" value="Genomic_DNA"/>
</dbReference>
<name>A0A3M7RN99_BRAPC</name>
<sequence length="109" mass="12702">MIGNLYLLSDNKSLSCSVHYYGKNVFYYELDTNSDVLKYFLSSNFYLNWQKLAKTKQLKKASTKCLQRANTFTNRLVNEWNALPGTVIDADSVNKFKNRYDSFMSSQQL</sequence>
<comment type="caution">
    <text evidence="1">The sequence shown here is derived from an EMBL/GenBank/DDBJ whole genome shotgun (WGS) entry which is preliminary data.</text>
</comment>
<evidence type="ECO:0000313" key="2">
    <source>
        <dbReference type="Proteomes" id="UP000276133"/>
    </source>
</evidence>
<keyword evidence="2" id="KW-1185">Reference proteome</keyword>
<reference evidence="1 2" key="1">
    <citation type="journal article" date="2018" name="Sci. Rep.">
        <title>Genomic signatures of local adaptation to the degree of environmental predictability in rotifers.</title>
        <authorList>
            <person name="Franch-Gras L."/>
            <person name="Hahn C."/>
            <person name="Garcia-Roger E.M."/>
            <person name="Carmona M.J."/>
            <person name="Serra M."/>
            <person name="Gomez A."/>
        </authorList>
    </citation>
    <scope>NUCLEOTIDE SEQUENCE [LARGE SCALE GENOMIC DNA]</scope>
    <source>
        <strain evidence="1">HYR1</strain>
    </source>
</reference>
<evidence type="ECO:0000313" key="1">
    <source>
        <dbReference type="EMBL" id="RNA25004.1"/>
    </source>
</evidence>
<organism evidence="1 2">
    <name type="scientific">Brachionus plicatilis</name>
    <name type="common">Marine rotifer</name>
    <name type="synonym">Brachionus muelleri</name>
    <dbReference type="NCBI Taxonomy" id="10195"/>
    <lineage>
        <taxon>Eukaryota</taxon>
        <taxon>Metazoa</taxon>
        <taxon>Spiralia</taxon>
        <taxon>Gnathifera</taxon>
        <taxon>Rotifera</taxon>
        <taxon>Eurotatoria</taxon>
        <taxon>Monogononta</taxon>
        <taxon>Pseudotrocha</taxon>
        <taxon>Ploima</taxon>
        <taxon>Brachionidae</taxon>
        <taxon>Brachionus</taxon>
    </lineage>
</organism>
<dbReference type="Proteomes" id="UP000276133">
    <property type="component" value="Unassembled WGS sequence"/>
</dbReference>
<accession>A0A3M7RN99</accession>
<gene>
    <name evidence="1" type="ORF">BpHYR1_020836</name>
</gene>
<evidence type="ECO:0008006" key="3">
    <source>
        <dbReference type="Google" id="ProtNLM"/>
    </source>
</evidence>
<dbReference type="AlphaFoldDB" id="A0A3M7RN99"/>
<protein>
    <recommendedName>
        <fullName evidence="3">RNA-directed DNA polymerase from mobile element jockey-like</fullName>
    </recommendedName>
</protein>